<feature type="transmembrane region" description="Helical" evidence="15">
    <location>
        <begin position="777"/>
        <end position="796"/>
    </location>
</feature>
<comment type="subcellular location">
    <subcellularLocation>
        <location evidence="1">Basolateral cell membrane</location>
        <topology evidence="1">Multi-pass membrane protein</topology>
    </subcellularLocation>
    <subcellularLocation>
        <location evidence="15">Membrane</location>
        <topology evidence="15">Multi-pass membrane protein</topology>
    </subcellularLocation>
</comment>
<evidence type="ECO:0000256" key="7">
    <source>
        <dbReference type="ARBA" id="ARBA00022989"/>
    </source>
</evidence>
<evidence type="ECO:0000313" key="20">
    <source>
        <dbReference type="Proteomes" id="UP000694390"/>
    </source>
</evidence>
<comment type="similarity">
    <text evidence="2 15">Belongs to the anion exchanger (TC 2.A.31) family.</text>
</comment>
<feature type="compositionally biased region" description="Basic residues" evidence="16">
    <location>
        <begin position="40"/>
        <end position="49"/>
    </location>
</feature>
<dbReference type="OrthoDB" id="1735926at2759"/>
<comment type="catalytic activity">
    <reaction evidence="12">
        <text>3 hydrogencarbonate(out) + Na(+)(out) = 3 hydrogencarbonate(in) + Na(+)(in)</text>
        <dbReference type="Rhea" id="RHEA:72219"/>
        <dbReference type="ChEBI" id="CHEBI:17544"/>
        <dbReference type="ChEBI" id="CHEBI:29101"/>
    </reaction>
</comment>
<protein>
    <recommendedName>
        <fullName evidence="15">Anion exchange protein</fullName>
    </recommendedName>
</protein>
<feature type="transmembrane region" description="Helical" evidence="15">
    <location>
        <begin position="504"/>
        <end position="533"/>
    </location>
</feature>
<dbReference type="SUPFAM" id="SSF55804">
    <property type="entry name" value="Phoshotransferase/anion transport protein"/>
    <property type="match status" value="1"/>
</dbReference>
<feature type="region of interest" description="Disordered" evidence="16">
    <location>
        <begin position="238"/>
        <end position="265"/>
    </location>
</feature>
<reference evidence="19" key="2">
    <citation type="submission" date="2025-08" db="UniProtKB">
        <authorList>
            <consortium name="Ensembl"/>
        </authorList>
    </citation>
    <scope>IDENTIFICATION</scope>
</reference>
<reference evidence="19" key="3">
    <citation type="submission" date="2025-09" db="UniProtKB">
        <authorList>
            <consortium name="Ensembl"/>
        </authorList>
    </citation>
    <scope>IDENTIFICATION</scope>
</reference>
<feature type="compositionally biased region" description="Polar residues" evidence="16">
    <location>
        <begin position="251"/>
        <end position="260"/>
    </location>
</feature>
<feature type="region of interest" description="Disordered" evidence="16">
    <location>
        <begin position="411"/>
        <end position="434"/>
    </location>
</feature>
<dbReference type="InterPro" id="IPR003020">
    <property type="entry name" value="HCO3_transpt_euk"/>
</dbReference>
<keyword evidence="10 15" id="KW-0472">Membrane</keyword>
<feature type="region of interest" description="Disordered" evidence="16">
    <location>
        <begin position="1004"/>
        <end position="1062"/>
    </location>
</feature>
<keyword evidence="8" id="KW-0915">Sodium</keyword>
<dbReference type="NCBIfam" id="TIGR00834">
    <property type="entry name" value="ae"/>
    <property type="match status" value="1"/>
</dbReference>
<dbReference type="Gene3D" id="1.10.287.570">
    <property type="entry name" value="Helical hairpin bin"/>
    <property type="match status" value="1"/>
</dbReference>
<feature type="transmembrane region" description="Helical" evidence="15">
    <location>
        <begin position="553"/>
        <end position="571"/>
    </location>
</feature>
<dbReference type="Ensembl" id="ENSGEVT00005007034.1">
    <property type="protein sequence ID" value="ENSGEVP00005006723.1"/>
    <property type="gene ID" value="ENSGEVG00005004776.1"/>
</dbReference>
<dbReference type="Proteomes" id="UP000694390">
    <property type="component" value="Chromosome 5"/>
</dbReference>
<feature type="transmembrane region" description="Helical" evidence="15">
    <location>
        <begin position="877"/>
        <end position="896"/>
    </location>
</feature>
<dbReference type="GO" id="GO:0008509">
    <property type="term" value="F:monoatomic anion transmembrane transporter activity"/>
    <property type="evidence" value="ECO:0007669"/>
    <property type="project" value="InterPro"/>
</dbReference>
<comment type="function">
    <text evidence="14">Electrogenic sodium/bicarbonate cotransporter with a Na(+):HCO3(-) stoichiometry varying from 1:2 to 1:3. May regulate bicarbonate influx/efflux at the basolateral membrane of cells and regulate intracellular pH.</text>
</comment>
<evidence type="ECO:0000256" key="4">
    <source>
        <dbReference type="ARBA" id="ARBA00022475"/>
    </source>
</evidence>
<feature type="transmembrane region" description="Helical" evidence="15">
    <location>
        <begin position="817"/>
        <end position="841"/>
    </location>
</feature>
<dbReference type="InterPro" id="IPR016152">
    <property type="entry name" value="PTrfase/Anion_transptr"/>
</dbReference>
<feature type="compositionally biased region" description="Basic and acidic residues" evidence="16">
    <location>
        <begin position="1004"/>
        <end position="1013"/>
    </location>
</feature>
<dbReference type="GO" id="GO:0016323">
    <property type="term" value="C:basolateral plasma membrane"/>
    <property type="evidence" value="ECO:0007669"/>
    <property type="project" value="UniProtKB-SubCell"/>
</dbReference>
<name>A0A8C4VSB9_9SAUR</name>
<evidence type="ECO:0000256" key="15">
    <source>
        <dbReference type="RuleBase" id="RU362035"/>
    </source>
</evidence>
<feature type="transmembrane region" description="Helical" evidence="15">
    <location>
        <begin position="469"/>
        <end position="492"/>
    </location>
</feature>
<keyword evidence="5 15" id="KW-0812">Transmembrane</keyword>
<evidence type="ECO:0000256" key="11">
    <source>
        <dbReference type="ARBA" id="ARBA00023201"/>
    </source>
</evidence>
<dbReference type="GO" id="GO:0008510">
    <property type="term" value="F:sodium:bicarbonate symporter activity"/>
    <property type="evidence" value="ECO:0007669"/>
    <property type="project" value="UniProtKB-ARBA"/>
</dbReference>
<reference evidence="19" key="1">
    <citation type="submission" date="2019-06" db="EMBL/GenBank/DDBJ databases">
        <title>G10K-VGP Goodes thornscrub tortoise genome, primary haplotype.</title>
        <authorList>
            <person name="Murphy B."/>
            <person name="Edwards T."/>
            <person name="Rhie A."/>
            <person name="Koren S."/>
            <person name="Phillippy A."/>
            <person name="Fedrigo O."/>
            <person name="Haase B."/>
            <person name="Mountcastle J."/>
            <person name="Lewin H."/>
            <person name="Damas J."/>
            <person name="Howe K."/>
            <person name="Formenti G."/>
            <person name="Myers G."/>
            <person name="Durbin R."/>
            <person name="Jarvis E.D."/>
        </authorList>
    </citation>
    <scope>NUCLEOTIDE SEQUENCE [LARGE SCALE GENOMIC DNA]</scope>
</reference>
<evidence type="ECO:0000256" key="5">
    <source>
        <dbReference type="ARBA" id="ARBA00022692"/>
    </source>
</evidence>
<evidence type="ECO:0000259" key="18">
    <source>
        <dbReference type="Pfam" id="PF07565"/>
    </source>
</evidence>
<feature type="transmembrane region" description="Helical" evidence="15">
    <location>
        <begin position="583"/>
        <end position="601"/>
    </location>
</feature>
<dbReference type="FunFam" id="1.10.287.570:FF:000001">
    <property type="entry name" value="Anion exchange protein"/>
    <property type="match status" value="1"/>
</dbReference>
<feature type="transmembrane region" description="Helical" evidence="15">
    <location>
        <begin position="691"/>
        <end position="709"/>
    </location>
</feature>
<dbReference type="Gene3D" id="3.40.930.10">
    <property type="entry name" value="Mannitol-specific EII, Chain A"/>
    <property type="match status" value="1"/>
</dbReference>
<keyword evidence="9 15" id="KW-0406">Ion transport</keyword>
<dbReference type="Pfam" id="PF07565">
    <property type="entry name" value="Band_3_cyto"/>
    <property type="match status" value="1"/>
</dbReference>
<evidence type="ECO:0000256" key="1">
    <source>
        <dbReference type="ARBA" id="ARBA00004554"/>
    </source>
</evidence>
<keyword evidence="20" id="KW-1185">Reference proteome</keyword>
<sequence length="1062" mass="119872">MEDEAVLDRGASFLKHVCDEEEVEGHHTVYIGVHVPKSYRRRRRHRRRPGLKEKKEREKISEYYSDKSDVENADETSSGILKPLISPAAERIRFILGEEDDSPAPPQLFTELDELLAVDGQEMEWKETARWIKFEEKVEQGGERWSKPHVATLSLHSLFELRTCIEKGSILLDLEATSLPQVVEMVVDNQIETGLLKLDMKDKVTYTLLRKHRHQTKKSNLRSLADIGKTVSSASRMFTNPDNGSPAMTHRNLTSTSLNDISDKPDKEQLKNKFMKKLPRDAEASNVLVGEVDFLENPFIAFVRLQQAVMLGALTEVPVPTRFLFILLGPKGKAKSYHEIGRSIATLMSDEVFHDIAYKAKDRQDLIAGIDEFLDEVIVLPPGEWDPAIRIEPPKSLPSSDKRKNMYSGGENVQMNGDTPHDAGHGGGGHGDTEELQRTGRFCGGLIKDVKRKLPVFASDFYDALNIQALSAILFIYLATVTNAITFGGLLGDATDNMQGVLESFLGTAVTGAIFCLFAGQPLTILSSTGPVLVFERLLFNFSKDHGFNYLEFRLWIGLWSAFQCLILVATDASFLVKYFTRFTEEGFSSLISFIFIYDAFKKMIKLADYYPINSHFKVDYITFYSCVCMPPEPDNSSIFNETTAASVDWLTSSSAEKYNNTIDWSSLTKKECWKYGGYLVGNNCNYVPDITLMSFILFFGTYTCSMALKKFKTSRYFPTTARKLISDFAIILSILIFCGIDALVGVDTPKLIVPSEFKPTSPHRGWFIPPFGGNPWWVYLAAAIPALLVTILIFMDQQITAVIVNRKEHKLKKGAGYHLDLFWVAVLMIICSFMGLPWYVAATVISIAHIDSLKMETETSAPGEQPKFLGVREQRVTGVIVFILTGVSVFMAPILKVNMLNFPLFLLLGTLKDKEFMDRLKLLLMPLKHQPDFIYLRHVPLRRVHLFTFLQVVCLALLWILKSTVAAIIFPVMILALVAVRKAMDYLFSQHDLSFLDDVIPEKDKKKKEDEKKKKKKKGSLDSDNDDSDCPYSEKVPSIKIPMDIMEQEPFLSDSKPSDSE</sequence>
<feature type="domain" description="Bicarbonate transporter-like transmembrane" evidence="17">
    <location>
        <begin position="441"/>
        <end position="1001"/>
    </location>
</feature>
<dbReference type="PANTHER" id="PTHR11453:SF10">
    <property type="entry name" value="ELECTROGENIC SODIUM BICARBONATE COTRANSPORTER 1"/>
    <property type="match status" value="1"/>
</dbReference>
<evidence type="ECO:0000256" key="10">
    <source>
        <dbReference type="ARBA" id="ARBA00023136"/>
    </source>
</evidence>
<feature type="domain" description="Band 3 cytoplasmic" evidence="18">
    <location>
        <begin position="107"/>
        <end position="387"/>
    </location>
</feature>
<comment type="caution">
    <text evidence="15">Lacks conserved residue(s) required for the propagation of feature annotation.</text>
</comment>
<dbReference type="PRINTS" id="PR01231">
    <property type="entry name" value="HCO3TRNSPORT"/>
</dbReference>
<evidence type="ECO:0000256" key="9">
    <source>
        <dbReference type="ARBA" id="ARBA00023065"/>
    </source>
</evidence>
<keyword evidence="7 15" id="KW-1133">Transmembrane helix</keyword>
<accession>A0A8C4VSB9</accession>
<evidence type="ECO:0000313" key="19">
    <source>
        <dbReference type="Ensembl" id="ENSGEVP00005006723.1"/>
    </source>
</evidence>
<feature type="transmembrane region" description="Helical" evidence="15">
    <location>
        <begin position="729"/>
        <end position="747"/>
    </location>
</feature>
<dbReference type="PANTHER" id="PTHR11453">
    <property type="entry name" value="ANION EXCHANGE PROTEIN"/>
    <property type="match status" value="1"/>
</dbReference>
<gene>
    <name evidence="19" type="primary">SLC4A4</name>
</gene>
<dbReference type="Pfam" id="PF00955">
    <property type="entry name" value="HCO3_cotransp"/>
    <property type="match status" value="1"/>
</dbReference>
<evidence type="ECO:0000256" key="6">
    <source>
        <dbReference type="ARBA" id="ARBA00022847"/>
    </source>
</evidence>
<evidence type="ECO:0000259" key="17">
    <source>
        <dbReference type="Pfam" id="PF00955"/>
    </source>
</evidence>
<evidence type="ECO:0000256" key="14">
    <source>
        <dbReference type="ARBA" id="ARBA00037277"/>
    </source>
</evidence>
<feature type="region of interest" description="Disordered" evidence="16">
    <location>
        <begin position="40"/>
        <end position="62"/>
    </location>
</feature>
<evidence type="ECO:0000256" key="3">
    <source>
        <dbReference type="ARBA" id="ARBA00022448"/>
    </source>
</evidence>
<feature type="compositionally biased region" description="Basic and acidic residues" evidence="16">
    <location>
        <begin position="50"/>
        <end position="62"/>
    </location>
</feature>
<evidence type="ECO:0000256" key="2">
    <source>
        <dbReference type="ARBA" id="ARBA00010993"/>
    </source>
</evidence>
<proteinExistence type="inferred from homology"/>
<keyword evidence="6" id="KW-0769">Symport</keyword>
<evidence type="ECO:0000256" key="12">
    <source>
        <dbReference type="ARBA" id="ARBA00035820"/>
    </source>
</evidence>
<keyword evidence="11" id="KW-0739">Sodium transport</keyword>
<dbReference type="GO" id="GO:0051453">
    <property type="term" value="P:regulation of intracellular pH"/>
    <property type="evidence" value="ECO:0007669"/>
    <property type="project" value="TreeGrafter"/>
</dbReference>
<evidence type="ECO:0000256" key="8">
    <source>
        <dbReference type="ARBA" id="ARBA00023053"/>
    </source>
</evidence>
<keyword evidence="4" id="KW-1003">Cell membrane</keyword>
<dbReference type="InterPro" id="IPR003024">
    <property type="entry name" value="Na/HCO3_transpt"/>
</dbReference>
<organism evidence="19 20">
    <name type="scientific">Gopherus evgoodei</name>
    <name type="common">Goodes thornscrub tortoise</name>
    <dbReference type="NCBI Taxonomy" id="1825980"/>
    <lineage>
        <taxon>Eukaryota</taxon>
        <taxon>Metazoa</taxon>
        <taxon>Chordata</taxon>
        <taxon>Craniata</taxon>
        <taxon>Vertebrata</taxon>
        <taxon>Euteleostomi</taxon>
        <taxon>Archelosauria</taxon>
        <taxon>Testudinata</taxon>
        <taxon>Testudines</taxon>
        <taxon>Cryptodira</taxon>
        <taxon>Durocryptodira</taxon>
        <taxon>Testudinoidea</taxon>
        <taxon>Testudinidae</taxon>
        <taxon>Gopherus</taxon>
    </lineage>
</organism>
<dbReference type="GeneTree" id="ENSGT00940000156290"/>
<keyword evidence="3 15" id="KW-0813">Transport</keyword>
<dbReference type="PRINTS" id="PR01232">
    <property type="entry name" value="NAHCO3TRSPRT"/>
</dbReference>
<dbReference type="GO" id="GO:0005452">
    <property type="term" value="F:solute:inorganic anion antiporter activity"/>
    <property type="evidence" value="ECO:0007669"/>
    <property type="project" value="InterPro"/>
</dbReference>
<dbReference type="InterPro" id="IPR013769">
    <property type="entry name" value="Band3_cytoplasmic_dom"/>
</dbReference>
<evidence type="ECO:0000256" key="13">
    <source>
        <dbReference type="ARBA" id="ARBA00036309"/>
    </source>
</evidence>
<evidence type="ECO:0000256" key="16">
    <source>
        <dbReference type="SAM" id="MobiDB-lite"/>
    </source>
</evidence>
<comment type="catalytic activity">
    <reaction evidence="13">
        <text>2 hydrogencarbonate(out) + Na(+)(out) = 2 hydrogencarbonate(in) + Na(+)(in)</text>
        <dbReference type="Rhea" id="RHEA:72215"/>
        <dbReference type="ChEBI" id="CHEBI:17544"/>
        <dbReference type="ChEBI" id="CHEBI:29101"/>
    </reaction>
</comment>
<dbReference type="FunFam" id="3.40.930.10:FF:000002">
    <property type="entry name" value="Anion exchange protein"/>
    <property type="match status" value="1"/>
</dbReference>
<dbReference type="AlphaFoldDB" id="A0A8C4VSB9"/>
<dbReference type="InterPro" id="IPR011531">
    <property type="entry name" value="HCO3_transpt-like_TM_dom"/>
</dbReference>